<dbReference type="SUPFAM" id="SSF103088">
    <property type="entry name" value="OmpA-like"/>
    <property type="match status" value="1"/>
</dbReference>
<accession>A0A1L6JEE9</accession>
<evidence type="ECO:0000313" key="8">
    <source>
        <dbReference type="Proteomes" id="UP000185161"/>
    </source>
</evidence>
<dbReference type="GO" id="GO:0009279">
    <property type="term" value="C:cell outer membrane"/>
    <property type="evidence" value="ECO:0007669"/>
    <property type="project" value="UniProtKB-SubCell"/>
</dbReference>
<keyword evidence="8" id="KW-1185">Reference proteome</keyword>
<dbReference type="AlphaFoldDB" id="A0A1L6JEE9"/>
<dbReference type="Proteomes" id="UP000286681">
    <property type="component" value="Unassembled WGS sequence"/>
</dbReference>
<gene>
    <name evidence="6" type="ORF">BRX40_19495</name>
    <name evidence="7" type="ORF">CA257_13165</name>
</gene>
<dbReference type="PANTHER" id="PTHR30329">
    <property type="entry name" value="STATOR ELEMENT OF FLAGELLAR MOTOR COMPLEX"/>
    <property type="match status" value="1"/>
</dbReference>
<evidence type="ECO:0000313" key="6">
    <source>
        <dbReference type="EMBL" id="APR54306.1"/>
    </source>
</evidence>
<dbReference type="PROSITE" id="PS51123">
    <property type="entry name" value="OMPA_2"/>
    <property type="match status" value="1"/>
</dbReference>
<dbReference type="InterPro" id="IPR036737">
    <property type="entry name" value="OmpA-like_sf"/>
</dbReference>
<evidence type="ECO:0000256" key="1">
    <source>
        <dbReference type="ARBA" id="ARBA00004442"/>
    </source>
</evidence>
<evidence type="ECO:0000256" key="4">
    <source>
        <dbReference type="SAM" id="SignalP"/>
    </source>
</evidence>
<dbReference type="EMBL" id="CP018820">
    <property type="protein sequence ID" value="APR54306.1"/>
    <property type="molecule type" value="Genomic_DNA"/>
</dbReference>
<dbReference type="GeneID" id="44134750"/>
<dbReference type="Gene3D" id="3.30.1330.60">
    <property type="entry name" value="OmpA-like domain"/>
    <property type="match status" value="1"/>
</dbReference>
<feature type="signal peptide" evidence="4">
    <location>
        <begin position="1"/>
        <end position="24"/>
    </location>
</feature>
<dbReference type="Proteomes" id="UP000185161">
    <property type="component" value="Chromosome"/>
</dbReference>
<reference evidence="8" key="2">
    <citation type="submission" date="2016-12" db="EMBL/GenBank/DDBJ databases">
        <title>Whole genome sequencing of Sphingomonas sp. ABOJV.</title>
        <authorList>
            <person name="Conlan S."/>
            <person name="Thomas P.J."/>
            <person name="Mullikin J."/>
            <person name="Palmore T.N."/>
            <person name="Frank K.M."/>
            <person name="Segre J.A."/>
        </authorList>
    </citation>
    <scope>NUCLEOTIDE SEQUENCE [LARGE SCALE GENOMIC DNA]</scope>
    <source>
        <strain evidence="8">ABOJV</strain>
    </source>
</reference>
<feature type="domain" description="OmpA-like" evidence="5">
    <location>
        <begin position="48"/>
        <end position="163"/>
    </location>
</feature>
<comment type="subcellular location">
    <subcellularLocation>
        <location evidence="1">Cell outer membrane</location>
    </subcellularLocation>
</comment>
<keyword evidence="4" id="KW-0732">Signal</keyword>
<dbReference type="CDD" id="cd07185">
    <property type="entry name" value="OmpA_C-like"/>
    <property type="match status" value="1"/>
</dbReference>
<dbReference type="PRINTS" id="PR01023">
    <property type="entry name" value="NAFLGMOTY"/>
</dbReference>
<reference evidence="7 9" key="3">
    <citation type="submission" date="2018-07" db="EMBL/GenBank/DDBJ databases">
        <title>Genomic and Epidemiologic Investigation of an Indolent Hospital Outbreak.</title>
        <authorList>
            <person name="Johnson R.C."/>
            <person name="Deming C."/>
            <person name="Conlan S."/>
            <person name="Zellmer C.J."/>
            <person name="Michelin A.V."/>
            <person name="Lee-Lin S."/>
            <person name="Thomas P.J."/>
            <person name="Park M."/>
            <person name="Weingarten R.A."/>
            <person name="Less J."/>
            <person name="Dekker J.P."/>
            <person name="Frank K.M."/>
            <person name="Musser K.A."/>
            <person name="Mcquiston J.R."/>
            <person name="Henderson D.K."/>
            <person name="Lau A.F."/>
            <person name="Palmore T.N."/>
            <person name="Segre J.A."/>
        </authorList>
    </citation>
    <scope>NUCLEOTIDE SEQUENCE [LARGE SCALE GENOMIC DNA]</scope>
    <source>
        <strain evidence="7 9">SK-NIH.Env10_0317</strain>
    </source>
</reference>
<evidence type="ECO:0000259" key="5">
    <source>
        <dbReference type="PROSITE" id="PS51123"/>
    </source>
</evidence>
<dbReference type="PANTHER" id="PTHR30329:SF17">
    <property type="entry name" value="LIPOPROTEIN YFIB-RELATED"/>
    <property type="match status" value="1"/>
</dbReference>
<protein>
    <submittedName>
        <fullName evidence="7">OmpA family protein</fullName>
    </submittedName>
</protein>
<dbReference type="PRINTS" id="PR01021">
    <property type="entry name" value="OMPADOMAIN"/>
</dbReference>
<dbReference type="STRING" id="93064.BRX40_19495"/>
<dbReference type="EMBL" id="QQWO01000010">
    <property type="protein sequence ID" value="RSV02132.1"/>
    <property type="molecule type" value="Genomic_DNA"/>
</dbReference>
<evidence type="ECO:0000313" key="7">
    <source>
        <dbReference type="EMBL" id="RSV02132.1"/>
    </source>
</evidence>
<organism evidence="6 8">
    <name type="scientific">Sphingomonas koreensis</name>
    <dbReference type="NCBI Taxonomy" id="93064"/>
    <lineage>
        <taxon>Bacteria</taxon>
        <taxon>Pseudomonadati</taxon>
        <taxon>Pseudomonadota</taxon>
        <taxon>Alphaproteobacteria</taxon>
        <taxon>Sphingomonadales</taxon>
        <taxon>Sphingomonadaceae</taxon>
        <taxon>Sphingomonas</taxon>
    </lineage>
</organism>
<evidence type="ECO:0000256" key="3">
    <source>
        <dbReference type="PROSITE-ProRule" id="PRU00473"/>
    </source>
</evidence>
<reference evidence="6" key="1">
    <citation type="submission" date="2016-12" db="EMBL/GenBank/DDBJ databases">
        <title>Whole genome sequencing of Sphingomonas koreensis.</title>
        <authorList>
            <person name="Conlan S."/>
            <person name="Thomas P.J."/>
            <person name="Mullikin J."/>
            <person name="Palmore T.N."/>
            <person name="Frank K.M."/>
            <person name="Segre J.A."/>
        </authorList>
    </citation>
    <scope>NUCLEOTIDE SEQUENCE</scope>
    <source>
        <strain evidence="6">ABOJV</strain>
    </source>
</reference>
<keyword evidence="2 3" id="KW-0472">Membrane</keyword>
<dbReference type="KEGG" id="skr:BRX40_19495"/>
<dbReference type="PROSITE" id="PS51257">
    <property type="entry name" value="PROKAR_LIPOPROTEIN"/>
    <property type="match status" value="1"/>
</dbReference>
<dbReference type="InterPro" id="IPR006665">
    <property type="entry name" value="OmpA-like"/>
</dbReference>
<dbReference type="Pfam" id="PF00691">
    <property type="entry name" value="OmpA"/>
    <property type="match status" value="1"/>
</dbReference>
<evidence type="ECO:0000313" key="9">
    <source>
        <dbReference type="Proteomes" id="UP000286681"/>
    </source>
</evidence>
<sequence>MPPFVRTALFLALAALVLGGCQMSKDTSPWTRAQRAVFMEEGFAETDRGWEFSINDRLLFASDESTVLPQQAGSIKRIAGRLLAVDIRHATVEGHADGSGSAEHNQRLSERRAAAVAEVLVGSGFDKTAISTTGLGDRFPIESNATAEGRRENRRVVILITAP</sequence>
<name>A0A1L6JEE9_9SPHN</name>
<feature type="chain" id="PRO_5041797965" evidence="4">
    <location>
        <begin position="25"/>
        <end position="163"/>
    </location>
</feature>
<evidence type="ECO:0000256" key="2">
    <source>
        <dbReference type="ARBA" id="ARBA00023136"/>
    </source>
</evidence>
<dbReference type="RefSeq" id="WP_075152706.1">
    <property type="nucleotide sequence ID" value="NZ_CP018820.1"/>
</dbReference>
<dbReference type="InterPro" id="IPR050330">
    <property type="entry name" value="Bact_OuterMem_StrucFunc"/>
</dbReference>
<dbReference type="InterPro" id="IPR006664">
    <property type="entry name" value="OMP_bac"/>
</dbReference>
<proteinExistence type="predicted"/>
<dbReference type="OrthoDB" id="9782229at2"/>